<comment type="caution">
    <text evidence="1">The sequence shown here is derived from an EMBL/GenBank/DDBJ whole genome shotgun (WGS) entry which is preliminary data.</text>
</comment>
<sequence length="341" mass="37365">MPQGLNERRIALVLRTDRLLIDAGRHLATIAHHAMDAGSPVTLVCPKTLLAAIAHKPYGRAMLAMPGVEYANDSTALPHDALLLCDDPHEARSNAKGVYLKIGRDVDRDAAVMPYPMHPSTLKRIGPTTLRDLRHHRRWISILFAGNQKPRYGDDKIRRDFGILNRLEVLETVRAAAADRIVDRMDLADATRNMVLSDSRTDPVSASNWLPALASADFFLCCPGSAQPTCHHLVEAMSVGTIPILEYGDRVTPELSDGINAICFSGAGGLADAIGRIDALTDDVIATMRSAAATFYDDQLCGARFLRNLRDDQRETRVREISLPFHNKNFVDAATTVARAA</sequence>
<protein>
    <recommendedName>
        <fullName evidence="3">Exostosin family protein</fullName>
    </recommendedName>
</protein>
<accession>A0A5C6FL13</accession>
<evidence type="ECO:0000313" key="1">
    <source>
        <dbReference type="EMBL" id="TWU60292.1"/>
    </source>
</evidence>
<organism evidence="1 2">
    <name type="scientific">Rubripirellula tenax</name>
    <dbReference type="NCBI Taxonomy" id="2528015"/>
    <lineage>
        <taxon>Bacteria</taxon>
        <taxon>Pseudomonadati</taxon>
        <taxon>Planctomycetota</taxon>
        <taxon>Planctomycetia</taxon>
        <taxon>Pirellulales</taxon>
        <taxon>Pirellulaceae</taxon>
        <taxon>Rubripirellula</taxon>
    </lineage>
</organism>
<dbReference type="AlphaFoldDB" id="A0A5C6FL13"/>
<keyword evidence="2" id="KW-1185">Reference proteome</keyword>
<proteinExistence type="predicted"/>
<dbReference type="Proteomes" id="UP000318288">
    <property type="component" value="Unassembled WGS sequence"/>
</dbReference>
<evidence type="ECO:0008006" key="3">
    <source>
        <dbReference type="Google" id="ProtNLM"/>
    </source>
</evidence>
<gene>
    <name evidence="1" type="ORF">Poly51_05670</name>
</gene>
<evidence type="ECO:0000313" key="2">
    <source>
        <dbReference type="Proteomes" id="UP000318288"/>
    </source>
</evidence>
<name>A0A5C6FL13_9BACT</name>
<dbReference type="EMBL" id="SJPW01000001">
    <property type="protein sequence ID" value="TWU60292.1"/>
    <property type="molecule type" value="Genomic_DNA"/>
</dbReference>
<reference evidence="1 2" key="1">
    <citation type="submission" date="2019-02" db="EMBL/GenBank/DDBJ databases">
        <title>Deep-cultivation of Planctomycetes and their phenomic and genomic characterization uncovers novel biology.</title>
        <authorList>
            <person name="Wiegand S."/>
            <person name="Jogler M."/>
            <person name="Boedeker C."/>
            <person name="Pinto D."/>
            <person name="Vollmers J."/>
            <person name="Rivas-Marin E."/>
            <person name="Kohn T."/>
            <person name="Peeters S.H."/>
            <person name="Heuer A."/>
            <person name="Rast P."/>
            <person name="Oberbeckmann S."/>
            <person name="Bunk B."/>
            <person name="Jeske O."/>
            <person name="Meyerdierks A."/>
            <person name="Storesund J.E."/>
            <person name="Kallscheuer N."/>
            <person name="Luecker S."/>
            <person name="Lage O.M."/>
            <person name="Pohl T."/>
            <person name="Merkel B.J."/>
            <person name="Hornburger P."/>
            <person name="Mueller R.-W."/>
            <person name="Bruemmer F."/>
            <person name="Labrenz M."/>
            <person name="Spormann A.M."/>
            <person name="Op Den Camp H."/>
            <person name="Overmann J."/>
            <person name="Amann R."/>
            <person name="Jetten M.S.M."/>
            <person name="Mascher T."/>
            <person name="Medema M.H."/>
            <person name="Devos D.P."/>
            <person name="Kaster A.-K."/>
            <person name="Ovreas L."/>
            <person name="Rohde M."/>
            <person name="Galperin M.Y."/>
            <person name="Jogler C."/>
        </authorList>
    </citation>
    <scope>NUCLEOTIDE SEQUENCE [LARGE SCALE GENOMIC DNA]</scope>
    <source>
        <strain evidence="1 2">Poly51</strain>
    </source>
</reference>